<gene>
    <name evidence="1" type="ORF">Q4481_19280</name>
</gene>
<sequence length="280" mass="31414">MPWGNIKRVETLDAPHHYSSYEPEDFSAWIDVVAAEYVRLRTSFAAPLPDLFEFPGLGGFTGAAIKARVAQATVPKEDYQKKNFSVMRSDLSEVAAYMLLERTFGTEIAYKLVRDRELTKLPGRGIDAIGIEVGDKHVIVLAEVKFSSESIKPGSAPQVVDKSDDCMRNQHLGHMKERRETIDKLMDCARRAASDAERDNLIAAAMYLEHELWDKVEVVSCCVLMRPKSLHTDADFGSFRTSPLDYEPARVRFLVWKLPGVIDDILKAWAQAVENKVGAP</sequence>
<dbReference type="RefSeq" id="WP_304378029.1">
    <property type="nucleotide sequence ID" value="NZ_JAUOZU010000015.1"/>
</dbReference>
<protein>
    <recommendedName>
        <fullName evidence="3">Anti-bacteriophage protein A/HamA C-terminal domain-containing protein</fullName>
    </recommendedName>
</protein>
<reference evidence="1" key="1">
    <citation type="journal article" date="2015" name="Int. J. Syst. Evol. Microbiol.">
        <title>Rhizobium alvei sp. nov., isolated from a freshwater river.</title>
        <authorList>
            <person name="Sheu S.Y."/>
            <person name="Huang H.W."/>
            <person name="Young C.C."/>
            <person name="Chen W.M."/>
        </authorList>
    </citation>
    <scope>NUCLEOTIDE SEQUENCE</scope>
    <source>
        <strain evidence="1">TNR-22</strain>
    </source>
</reference>
<proteinExistence type="predicted"/>
<dbReference type="EMBL" id="JAUOZU010000015">
    <property type="protein sequence ID" value="MDO6966107.1"/>
    <property type="molecule type" value="Genomic_DNA"/>
</dbReference>
<evidence type="ECO:0008006" key="3">
    <source>
        <dbReference type="Google" id="ProtNLM"/>
    </source>
</evidence>
<evidence type="ECO:0000313" key="1">
    <source>
        <dbReference type="EMBL" id="MDO6966107.1"/>
    </source>
</evidence>
<organism evidence="1 2">
    <name type="scientific">Rhizobium alvei</name>
    <dbReference type="NCBI Taxonomy" id="1132659"/>
    <lineage>
        <taxon>Bacteria</taxon>
        <taxon>Pseudomonadati</taxon>
        <taxon>Pseudomonadota</taxon>
        <taxon>Alphaproteobacteria</taxon>
        <taxon>Hyphomicrobiales</taxon>
        <taxon>Rhizobiaceae</taxon>
        <taxon>Rhizobium/Agrobacterium group</taxon>
        <taxon>Rhizobium</taxon>
    </lineage>
</organism>
<keyword evidence="2" id="KW-1185">Reference proteome</keyword>
<comment type="caution">
    <text evidence="1">The sequence shown here is derived from an EMBL/GenBank/DDBJ whole genome shotgun (WGS) entry which is preliminary data.</text>
</comment>
<dbReference type="Proteomes" id="UP001174932">
    <property type="component" value="Unassembled WGS sequence"/>
</dbReference>
<reference evidence="1" key="2">
    <citation type="submission" date="2023-07" db="EMBL/GenBank/DDBJ databases">
        <authorList>
            <person name="Shen H."/>
        </authorList>
    </citation>
    <scope>NUCLEOTIDE SEQUENCE</scope>
    <source>
        <strain evidence="1">TNR-22</strain>
    </source>
</reference>
<name>A0ABT8YR67_9HYPH</name>
<accession>A0ABT8YR67</accession>
<evidence type="ECO:0000313" key="2">
    <source>
        <dbReference type="Proteomes" id="UP001174932"/>
    </source>
</evidence>